<gene>
    <name evidence="2" type="ORF">XU08_C0001G0033</name>
</gene>
<evidence type="ECO:0000256" key="1">
    <source>
        <dbReference type="SAM" id="Phobius"/>
    </source>
</evidence>
<dbReference type="EMBL" id="LDXK01000001">
    <property type="protein sequence ID" value="KRT67627.1"/>
    <property type="molecule type" value="Genomic_DNA"/>
</dbReference>
<name>A0A0T5ZXY8_UNCKA</name>
<dbReference type="AlphaFoldDB" id="A0A0T5ZXY8"/>
<keyword evidence="1" id="KW-1133">Transmembrane helix</keyword>
<reference evidence="2 3" key="1">
    <citation type="submission" date="2015-05" db="EMBL/GenBank/DDBJ databases">
        <title>Critical biogeochemical functions in the subsurface are associated with bacteria from new phyla and little studied lineages.</title>
        <authorList>
            <person name="Hug L.A."/>
            <person name="Thomas B.C."/>
            <person name="Sharon I."/>
            <person name="Brown C.T."/>
            <person name="Sharma R."/>
            <person name="Hettich R.L."/>
            <person name="Wilkins M.J."/>
            <person name="Williams K.H."/>
            <person name="Singh A."/>
            <person name="Banfield J.F."/>
        </authorList>
    </citation>
    <scope>NUCLEOTIDE SEQUENCE [LARGE SCALE GENOMIC DNA]</scope>
    <source>
        <strain evidence="2">CSP1-7</strain>
    </source>
</reference>
<organism evidence="2 3">
    <name type="scientific">candidate division WWE3 bacterium CSP1-7</name>
    <dbReference type="NCBI Taxonomy" id="1576480"/>
    <lineage>
        <taxon>Bacteria</taxon>
        <taxon>Katanobacteria</taxon>
    </lineage>
</organism>
<proteinExistence type="predicted"/>
<dbReference type="Proteomes" id="UP000051297">
    <property type="component" value="Unassembled WGS sequence"/>
</dbReference>
<comment type="caution">
    <text evidence="2">The sequence shown here is derived from an EMBL/GenBank/DDBJ whole genome shotgun (WGS) entry which is preliminary data.</text>
</comment>
<protein>
    <submittedName>
        <fullName evidence="2">Uncharacterized protein</fullName>
    </submittedName>
</protein>
<evidence type="ECO:0000313" key="2">
    <source>
        <dbReference type="EMBL" id="KRT67627.1"/>
    </source>
</evidence>
<sequence>MADVPPKISPFISRFKTAFTTAESRLSAMPRRRIILLVLALALGFALLGVVFGIVLSPYTPTATPLLDSGTTNGDNQLSSYTGVVRVLSEPKEGADYYLELEEGKRILLKSTSTDVGFFKDSSVTVEGVVVSSSDGKEQILFVNLVRLK</sequence>
<accession>A0A0T5ZXY8</accession>
<feature type="transmembrane region" description="Helical" evidence="1">
    <location>
        <begin position="34"/>
        <end position="56"/>
    </location>
</feature>
<keyword evidence="1" id="KW-0812">Transmembrane</keyword>
<dbReference type="STRING" id="1576480.XU08_C0001G0033"/>
<evidence type="ECO:0000313" key="3">
    <source>
        <dbReference type="Proteomes" id="UP000051297"/>
    </source>
</evidence>
<keyword evidence="1" id="KW-0472">Membrane</keyword>